<sequence length="57" mass="6577">MKLLWNKSFLLRSIPAEEKLEGIVYRHNQHSGEIPYYVVVKKLVYNNGGEMHSQCGA</sequence>
<dbReference type="EMBL" id="FPBL01000002">
    <property type="protein sequence ID" value="SFU44786.1"/>
    <property type="molecule type" value="Genomic_DNA"/>
</dbReference>
<proteinExistence type="predicted"/>
<dbReference type="Proteomes" id="UP000183926">
    <property type="component" value="Unassembled WGS sequence"/>
</dbReference>
<protein>
    <submittedName>
        <fullName evidence="1">Uncharacterized protein</fullName>
    </submittedName>
</protein>
<dbReference type="AlphaFoldDB" id="A0A1I7G942"/>
<evidence type="ECO:0000313" key="2">
    <source>
        <dbReference type="Proteomes" id="UP000183926"/>
    </source>
</evidence>
<organism evidence="1 2">
    <name type="scientific">Nitrosomonas eutropha</name>
    <dbReference type="NCBI Taxonomy" id="916"/>
    <lineage>
        <taxon>Bacteria</taxon>
        <taxon>Pseudomonadati</taxon>
        <taxon>Pseudomonadota</taxon>
        <taxon>Betaproteobacteria</taxon>
        <taxon>Nitrosomonadales</taxon>
        <taxon>Nitrosomonadaceae</taxon>
        <taxon>Nitrosomonas</taxon>
    </lineage>
</organism>
<reference evidence="1 2" key="1">
    <citation type="submission" date="2016-10" db="EMBL/GenBank/DDBJ databases">
        <authorList>
            <person name="de Groot N.N."/>
        </authorList>
    </citation>
    <scope>NUCLEOTIDE SEQUENCE [LARGE SCALE GENOMIC DNA]</scope>
    <source>
        <strain evidence="1 2">Nm24</strain>
    </source>
</reference>
<evidence type="ECO:0000313" key="1">
    <source>
        <dbReference type="EMBL" id="SFU44786.1"/>
    </source>
</evidence>
<accession>A0A1I7G942</accession>
<gene>
    <name evidence="1" type="ORF">SAMN05216339_102293</name>
</gene>
<name>A0A1I7G942_9PROT</name>